<comment type="subcellular location">
    <subcellularLocation>
        <location evidence="1">Cell membrane</location>
        <topology evidence="1">Multi-pass membrane protein</topology>
    </subcellularLocation>
</comment>
<dbReference type="Pfam" id="PF07690">
    <property type="entry name" value="MFS_1"/>
    <property type="match status" value="1"/>
</dbReference>
<feature type="transmembrane region" description="Helical" evidence="6">
    <location>
        <begin position="41"/>
        <end position="61"/>
    </location>
</feature>
<feature type="transmembrane region" description="Helical" evidence="6">
    <location>
        <begin position="206"/>
        <end position="227"/>
    </location>
</feature>
<keyword evidence="3 6" id="KW-0812">Transmembrane</keyword>
<evidence type="ECO:0000256" key="1">
    <source>
        <dbReference type="ARBA" id="ARBA00004651"/>
    </source>
</evidence>
<keyword evidence="9" id="KW-1185">Reference proteome</keyword>
<dbReference type="EMBL" id="JAKZJU020000001">
    <property type="protein sequence ID" value="MDL2060058.1"/>
    <property type="molecule type" value="Genomic_DNA"/>
</dbReference>
<dbReference type="InterPro" id="IPR011701">
    <property type="entry name" value="MFS"/>
</dbReference>
<dbReference type="CDD" id="cd17324">
    <property type="entry name" value="MFS_NepI_like"/>
    <property type="match status" value="1"/>
</dbReference>
<feature type="transmembrane region" description="Helical" evidence="6">
    <location>
        <begin position="359"/>
        <end position="381"/>
    </location>
</feature>
<proteinExistence type="predicted"/>
<dbReference type="InterPro" id="IPR020846">
    <property type="entry name" value="MFS_dom"/>
</dbReference>
<comment type="caution">
    <text evidence="8">The sequence shown here is derived from an EMBL/GenBank/DDBJ whole genome shotgun (WGS) entry which is preliminary data.</text>
</comment>
<reference evidence="8" key="1">
    <citation type="submission" date="2023-03" db="EMBL/GenBank/DDBJ databases">
        <title>Mesosutterella sp. nov. isolated from porcine feces.</title>
        <authorList>
            <person name="Yu S."/>
        </authorList>
    </citation>
    <scope>NUCLEOTIDE SEQUENCE</scope>
    <source>
        <strain evidence="8">AGMB02718</strain>
    </source>
</reference>
<dbReference type="Gene3D" id="1.20.1250.20">
    <property type="entry name" value="MFS general substrate transporter like domains"/>
    <property type="match status" value="1"/>
</dbReference>
<feature type="domain" description="Major facilitator superfamily (MFS) profile" evidence="7">
    <location>
        <begin position="5"/>
        <end position="387"/>
    </location>
</feature>
<dbReference type="Proteomes" id="UP001165481">
    <property type="component" value="Unassembled WGS sequence"/>
</dbReference>
<name>A0ABT7INU5_9BURK</name>
<evidence type="ECO:0000256" key="2">
    <source>
        <dbReference type="ARBA" id="ARBA00022475"/>
    </source>
</evidence>
<feature type="transmembrane region" description="Helical" evidence="6">
    <location>
        <begin position="132"/>
        <end position="153"/>
    </location>
</feature>
<sequence length="410" mass="41769">MSKTTFALIALASTFFGIGITEFIGVGILPEISEEFSVSTSTAGLIVSLYALGQGIGGILLTSLTSRQARKKVLLASIVLFIAGHVLTALAPTFFTLLAARIISAAAHGLFFSIASAAAVSMVPPSKAAGAVAFIFSGFTVATAFAAPLGTYISSLAGWRIPFFGIALVGVVALALNKLALPDDIRTSSNPPSARDQLRLVTHPHVLLMMAVTILGYGSTFAAFTYLSPLLTEVTGIDAPMVSAVLVLYGVTVAIGNTAGGRIGNGNQLHALFFIFIVQALVLAGLYFALPHTVPALAAVSLMGIMAFMSIPSLQSYILVLAKRNVPSAVDLASSLNIASFSLGITVGATLGGLVIDHAGLACTPLAAAGMAAAAVLLTVVSMKMEARELSAKGNPRACCSAAAAAEIAG</sequence>
<feature type="transmembrane region" description="Helical" evidence="6">
    <location>
        <begin position="332"/>
        <end position="353"/>
    </location>
</feature>
<evidence type="ECO:0000313" key="8">
    <source>
        <dbReference type="EMBL" id="MDL2060058.1"/>
    </source>
</evidence>
<feature type="transmembrane region" description="Helical" evidence="6">
    <location>
        <begin position="98"/>
        <end position="120"/>
    </location>
</feature>
<evidence type="ECO:0000256" key="6">
    <source>
        <dbReference type="SAM" id="Phobius"/>
    </source>
</evidence>
<feature type="transmembrane region" description="Helical" evidence="6">
    <location>
        <begin position="239"/>
        <end position="259"/>
    </location>
</feature>
<dbReference type="PANTHER" id="PTHR43124:SF8">
    <property type="entry name" value="INNER MEMBRANE TRANSPORT PROTEIN YDHP"/>
    <property type="match status" value="1"/>
</dbReference>
<dbReference type="PANTHER" id="PTHR43124">
    <property type="entry name" value="PURINE EFFLUX PUMP PBUE"/>
    <property type="match status" value="1"/>
</dbReference>
<organism evidence="8 9">
    <name type="scientific">Mesosutterella faecium</name>
    <dbReference type="NCBI Taxonomy" id="2925194"/>
    <lineage>
        <taxon>Bacteria</taxon>
        <taxon>Pseudomonadati</taxon>
        <taxon>Pseudomonadota</taxon>
        <taxon>Betaproteobacteria</taxon>
        <taxon>Burkholderiales</taxon>
        <taxon>Sutterellaceae</taxon>
        <taxon>Mesosutterella</taxon>
    </lineage>
</organism>
<accession>A0ABT7INU5</accession>
<dbReference type="RefSeq" id="WP_243376354.1">
    <property type="nucleotide sequence ID" value="NZ_JAKZJU020000001.1"/>
</dbReference>
<evidence type="ECO:0000259" key="7">
    <source>
        <dbReference type="PROSITE" id="PS50850"/>
    </source>
</evidence>
<keyword evidence="5 6" id="KW-0472">Membrane</keyword>
<dbReference type="SUPFAM" id="SSF103473">
    <property type="entry name" value="MFS general substrate transporter"/>
    <property type="match status" value="1"/>
</dbReference>
<evidence type="ECO:0000256" key="3">
    <source>
        <dbReference type="ARBA" id="ARBA00022692"/>
    </source>
</evidence>
<feature type="transmembrane region" description="Helical" evidence="6">
    <location>
        <begin position="296"/>
        <end position="320"/>
    </location>
</feature>
<feature type="transmembrane region" description="Helical" evidence="6">
    <location>
        <begin position="159"/>
        <end position="176"/>
    </location>
</feature>
<dbReference type="InterPro" id="IPR050189">
    <property type="entry name" value="MFS_Efflux_Transporters"/>
</dbReference>
<keyword evidence="4 6" id="KW-1133">Transmembrane helix</keyword>
<dbReference type="PROSITE" id="PS50850">
    <property type="entry name" value="MFS"/>
    <property type="match status" value="1"/>
</dbReference>
<keyword evidence="2" id="KW-1003">Cell membrane</keyword>
<feature type="transmembrane region" description="Helical" evidence="6">
    <location>
        <begin position="271"/>
        <end position="290"/>
    </location>
</feature>
<evidence type="ECO:0000256" key="5">
    <source>
        <dbReference type="ARBA" id="ARBA00023136"/>
    </source>
</evidence>
<feature type="transmembrane region" description="Helical" evidence="6">
    <location>
        <begin position="7"/>
        <end position="29"/>
    </location>
</feature>
<protein>
    <submittedName>
        <fullName evidence="8">MFS transporter</fullName>
    </submittedName>
</protein>
<dbReference type="InterPro" id="IPR036259">
    <property type="entry name" value="MFS_trans_sf"/>
</dbReference>
<evidence type="ECO:0000313" key="9">
    <source>
        <dbReference type="Proteomes" id="UP001165481"/>
    </source>
</evidence>
<feature type="transmembrane region" description="Helical" evidence="6">
    <location>
        <begin position="73"/>
        <end position="92"/>
    </location>
</feature>
<gene>
    <name evidence="8" type="ORF">MUN46_008945</name>
</gene>
<evidence type="ECO:0000256" key="4">
    <source>
        <dbReference type="ARBA" id="ARBA00022989"/>
    </source>
</evidence>